<gene>
    <name evidence="1" type="ORF">DRF57_07530</name>
</gene>
<name>A0ABX9IN25_9FLAO</name>
<dbReference type="EMBL" id="QNUF01000006">
    <property type="protein sequence ID" value="REC76659.1"/>
    <property type="molecule type" value="Genomic_DNA"/>
</dbReference>
<accession>A0ABX9IN25</accession>
<proteinExistence type="predicted"/>
<evidence type="ECO:0000313" key="1">
    <source>
        <dbReference type="EMBL" id="REC76659.1"/>
    </source>
</evidence>
<protein>
    <submittedName>
        <fullName evidence="1">Uncharacterized protein</fullName>
    </submittedName>
</protein>
<comment type="caution">
    <text evidence="1">The sequence shown here is derived from an EMBL/GenBank/DDBJ whole genome shotgun (WGS) entry which is preliminary data.</text>
</comment>
<reference evidence="1 2" key="1">
    <citation type="journal article" date="2010" name="Syst. Appl. Microbiol.">
        <title>Four new species of Chryseobacterium from the rhizosphere of coastal sand dune plants, Chryseobacterium elymi sp. nov., Chryseobacterium hagamense sp. nov., Chryseobacterium lathyri sp. nov. and Chryseobacterium rhizosphaerae sp. nov.</title>
        <authorList>
            <person name="Cho S.H."/>
            <person name="Lee K.S."/>
            <person name="Shin D.S."/>
            <person name="Han J.H."/>
            <person name="Park K.S."/>
            <person name="Lee C.H."/>
            <person name="Park K.H."/>
            <person name="Kim S.B."/>
        </authorList>
    </citation>
    <scope>NUCLEOTIDE SEQUENCE [LARGE SCALE GENOMIC DNA]</scope>
    <source>
        <strain evidence="1 2">KCTC 22548</strain>
    </source>
</reference>
<evidence type="ECO:0000313" key="2">
    <source>
        <dbReference type="Proteomes" id="UP000256491"/>
    </source>
</evidence>
<dbReference type="Proteomes" id="UP000256491">
    <property type="component" value="Unassembled WGS sequence"/>
</dbReference>
<sequence length="258" mass="29856">MIMTTLNSEDFMLSKEECKTAMDQWSLLLSNFPEVKKLIPANYIFEINKGHLDWMRGNSEYPEFCAGVGVYKENLIIILYPMDENGLRRNMEEYPCSLLCPLAYDLKLQEIQQYTVVKNALLSKDLQNIDKNADMSFPISSKPVLEQDKAIEAIERWRNEGMDWFYQECTVYKGTRIFTKFYVPTEDLCLSNKNLTRIVCSFGLRYSDIYGRMLVTLIFISFLENLESNNTGSSAITEANTYDWAKPCPPICRIPDAI</sequence>
<organism evidence="1 2">
    <name type="scientific">Chryseobacterium rhizosphaerae</name>
    <dbReference type="NCBI Taxonomy" id="395937"/>
    <lineage>
        <taxon>Bacteria</taxon>
        <taxon>Pseudomonadati</taxon>
        <taxon>Bacteroidota</taxon>
        <taxon>Flavobacteriia</taxon>
        <taxon>Flavobacteriales</taxon>
        <taxon>Weeksellaceae</taxon>
        <taxon>Chryseobacterium group</taxon>
        <taxon>Chryseobacterium</taxon>
    </lineage>
</organism>
<keyword evidence="2" id="KW-1185">Reference proteome</keyword>